<proteinExistence type="predicted"/>
<sequence>MDVNTYKALSFYLGIAVILMPVAVYVIQLVGERVKNEEKRAIINSIPGGLQPQQQRKIKILDDRSKRLSFLNAAFLGITLISGLLLFHSSNEVQDKLEEKLNNISGRQISSEKKEDDFEKFTNNRFDYISKRIKGNSQRILTESQKDAFKTLESLSNKQICLVQVGGDNETSEFFKNIDDSISSFDANIHRISMGRWTTFDVSGNQMSTDEHNQIQVYDPEGESGSFYKAIKETGLPTNLIGSLPLSCKDASYGLVIGKNT</sequence>
<protein>
    <submittedName>
        <fullName evidence="2">Uncharacterized protein</fullName>
    </submittedName>
</protein>
<evidence type="ECO:0000313" key="2">
    <source>
        <dbReference type="EMBL" id="GBR15670.1"/>
    </source>
</evidence>
<keyword evidence="3" id="KW-1185">Reference proteome</keyword>
<keyword evidence="1" id="KW-1133">Transmembrane helix</keyword>
<evidence type="ECO:0000256" key="1">
    <source>
        <dbReference type="SAM" id="Phobius"/>
    </source>
</evidence>
<organism evidence="2 3">
    <name type="scientific">Gluconobacter frateurii NRIC 0228</name>
    <dbReference type="NCBI Taxonomy" id="1307946"/>
    <lineage>
        <taxon>Bacteria</taxon>
        <taxon>Pseudomonadati</taxon>
        <taxon>Pseudomonadota</taxon>
        <taxon>Alphaproteobacteria</taxon>
        <taxon>Acetobacterales</taxon>
        <taxon>Acetobacteraceae</taxon>
        <taxon>Gluconobacter</taxon>
    </lineage>
</organism>
<accession>A0ABQ0QE31</accession>
<feature type="transmembrane region" description="Helical" evidence="1">
    <location>
        <begin position="68"/>
        <end position="87"/>
    </location>
</feature>
<feature type="transmembrane region" description="Helical" evidence="1">
    <location>
        <begin position="12"/>
        <end position="30"/>
    </location>
</feature>
<reference evidence="2" key="1">
    <citation type="submission" date="2013-04" db="EMBL/GenBank/DDBJ databases">
        <title>The genome sequencing project of 58 acetic acid bacteria.</title>
        <authorList>
            <person name="Okamoto-Kainuma A."/>
            <person name="Ishikawa M."/>
            <person name="Umino S."/>
            <person name="Koizumi Y."/>
            <person name="Shiwa Y."/>
            <person name="Yoshikawa H."/>
            <person name="Matsutani M."/>
            <person name="Matsushita K."/>
        </authorList>
    </citation>
    <scope>NUCLEOTIDE SEQUENCE</scope>
    <source>
        <strain evidence="2">NRIC 0228</strain>
    </source>
</reference>
<name>A0ABQ0QE31_9PROT</name>
<keyword evidence="1" id="KW-0472">Membrane</keyword>
<dbReference type="RefSeq" id="WP_099182757.1">
    <property type="nucleotide sequence ID" value="NZ_BAQW01000013.1"/>
</dbReference>
<comment type="caution">
    <text evidence="2">The sequence shown here is derived from an EMBL/GenBank/DDBJ whole genome shotgun (WGS) entry which is preliminary data.</text>
</comment>
<gene>
    <name evidence="2" type="ORF">AA0228_2575</name>
</gene>
<dbReference type="EMBL" id="BAQW01000013">
    <property type="protein sequence ID" value="GBR15670.1"/>
    <property type="molecule type" value="Genomic_DNA"/>
</dbReference>
<evidence type="ECO:0000313" key="3">
    <source>
        <dbReference type="Proteomes" id="UP001061070"/>
    </source>
</evidence>
<dbReference type="Proteomes" id="UP001061070">
    <property type="component" value="Unassembled WGS sequence"/>
</dbReference>
<keyword evidence="1" id="KW-0812">Transmembrane</keyword>